<dbReference type="GO" id="GO:0009279">
    <property type="term" value="C:cell outer membrane"/>
    <property type="evidence" value="ECO:0007669"/>
    <property type="project" value="TreeGrafter"/>
</dbReference>
<comment type="similarity">
    <text evidence="1">Belongs to the pectinesterase family.</text>
</comment>
<comment type="pathway">
    <text evidence="5">Glycan metabolism; pectin degradation; 2-dehydro-3-deoxy-D-gluconate from pectin: step 1/5.</text>
</comment>
<dbReference type="SUPFAM" id="SSF51126">
    <property type="entry name" value="Pectin lyase-like"/>
    <property type="match status" value="1"/>
</dbReference>
<dbReference type="PANTHER" id="PTHR31321">
    <property type="entry name" value="ACYL-COA THIOESTER HYDROLASE YBHC-RELATED"/>
    <property type="match status" value="1"/>
</dbReference>
<keyword evidence="8" id="KW-1185">Reference proteome</keyword>
<dbReference type="UniPathway" id="UPA00545">
    <property type="reaction ID" value="UER00823"/>
</dbReference>
<organism evidence="7 8">
    <name type="scientific">Sphingobacterium alkalisoli</name>
    <dbReference type="NCBI Taxonomy" id="1874115"/>
    <lineage>
        <taxon>Bacteria</taxon>
        <taxon>Pseudomonadati</taxon>
        <taxon>Bacteroidota</taxon>
        <taxon>Sphingobacteriia</taxon>
        <taxon>Sphingobacteriales</taxon>
        <taxon>Sphingobacteriaceae</taxon>
        <taxon>Sphingobacterium</taxon>
    </lineage>
</organism>
<reference evidence="7 8" key="1">
    <citation type="submission" date="2019-04" db="EMBL/GenBank/DDBJ databases">
        <title>Sphingobacterium olei sp. nov., isolated from oil-contaminated soil.</title>
        <authorList>
            <person name="Liu B."/>
        </authorList>
    </citation>
    <scope>NUCLEOTIDE SEQUENCE [LARGE SCALE GENOMIC DNA]</scope>
    <source>
        <strain evidence="7 8">Y3L14</strain>
    </source>
</reference>
<comment type="catalytic activity">
    <reaction evidence="5">
        <text>[(1-&gt;4)-alpha-D-galacturonosyl methyl ester](n) + n H2O = [(1-&gt;4)-alpha-D-galacturonosyl](n) + n methanol + n H(+)</text>
        <dbReference type="Rhea" id="RHEA:22380"/>
        <dbReference type="Rhea" id="RHEA-COMP:14570"/>
        <dbReference type="Rhea" id="RHEA-COMP:14573"/>
        <dbReference type="ChEBI" id="CHEBI:15377"/>
        <dbReference type="ChEBI" id="CHEBI:15378"/>
        <dbReference type="ChEBI" id="CHEBI:17790"/>
        <dbReference type="ChEBI" id="CHEBI:140522"/>
        <dbReference type="ChEBI" id="CHEBI:140523"/>
        <dbReference type="EC" id="3.1.1.11"/>
    </reaction>
</comment>
<dbReference type="GO" id="GO:0042545">
    <property type="term" value="P:cell wall modification"/>
    <property type="evidence" value="ECO:0007669"/>
    <property type="project" value="UniProtKB-UniRule"/>
</dbReference>
<evidence type="ECO:0000313" key="8">
    <source>
        <dbReference type="Proteomes" id="UP000309872"/>
    </source>
</evidence>
<evidence type="ECO:0000256" key="2">
    <source>
        <dbReference type="ARBA" id="ARBA00022801"/>
    </source>
</evidence>
<keyword evidence="3 5" id="KW-0063">Aspartyl esterase</keyword>
<dbReference type="OrthoDB" id="9804686at2"/>
<keyword evidence="2 5" id="KW-0378">Hydrolase</keyword>
<feature type="active site" evidence="4">
    <location>
        <position position="186"/>
    </location>
</feature>
<dbReference type="InterPro" id="IPR011050">
    <property type="entry name" value="Pectin_lyase_fold/virulence"/>
</dbReference>
<comment type="caution">
    <text evidence="7">The sequence shown here is derived from an EMBL/GenBank/DDBJ whole genome shotgun (WGS) entry which is preliminary data.</text>
</comment>
<dbReference type="InterPro" id="IPR012334">
    <property type="entry name" value="Pectin_lyas_fold"/>
</dbReference>
<dbReference type="GO" id="GO:0030599">
    <property type="term" value="F:pectinesterase activity"/>
    <property type="evidence" value="ECO:0007669"/>
    <property type="project" value="UniProtKB-UniRule"/>
</dbReference>
<feature type="domain" description="Pectinesterase catalytic" evidence="6">
    <location>
        <begin position="26"/>
        <end position="307"/>
    </location>
</feature>
<dbReference type="PROSITE" id="PS00503">
    <property type="entry name" value="PECTINESTERASE_2"/>
    <property type="match status" value="1"/>
</dbReference>
<dbReference type="EC" id="3.1.1.11" evidence="5"/>
<keyword evidence="5" id="KW-0732">Signal</keyword>
<dbReference type="Gene3D" id="2.160.20.10">
    <property type="entry name" value="Single-stranded right-handed beta-helix, Pectin lyase-like"/>
    <property type="match status" value="1"/>
</dbReference>
<gene>
    <name evidence="7" type="ORF">FAZ19_07875</name>
</gene>
<proteinExistence type="inferred from homology"/>
<dbReference type="GO" id="GO:0045490">
    <property type="term" value="P:pectin catabolic process"/>
    <property type="evidence" value="ECO:0007669"/>
    <property type="project" value="UniProtKB-UniRule"/>
</dbReference>
<evidence type="ECO:0000256" key="4">
    <source>
        <dbReference type="PROSITE-ProRule" id="PRU10040"/>
    </source>
</evidence>
<dbReference type="InterPro" id="IPR000070">
    <property type="entry name" value="Pectinesterase_cat"/>
</dbReference>
<sequence>MIKIRSLSVFFLISYVSLAFASTDQIVVDQTGNGDFKTVQEAINAVRSFREEPIKIWIKEGTYKEKIVIPSHLRHIILEGESRTNTIITFDDYSGKVRSAPDECGLTKFGTFNSYSFLVLANDVTIKNMTIVNSSGPVGQAVALHVEADRVSVINCTILGNQDTLYLGKDRHRNYFYRCKIAGTTDFIFGSSTAFFEECEIESLRNSYITAASTTKESAYGFIFYKCRLTAVGVDVNKVYLGRPWRPHAKTVFIDCFMGEHIVPAGWDPWTGDKMFPDKVPTVYYAELGSVGPGGNDLSKRVTWSYQLPQSEQDHYAIPKVFGDWLPQK</sequence>
<dbReference type="AlphaFoldDB" id="A0A4U0H5X4"/>
<feature type="signal peptide" evidence="5">
    <location>
        <begin position="1"/>
        <end position="21"/>
    </location>
</feature>
<feature type="chain" id="PRO_5020819063" description="Pectinesterase" evidence="5">
    <location>
        <begin position="22"/>
        <end position="329"/>
    </location>
</feature>
<dbReference type="Proteomes" id="UP000309872">
    <property type="component" value="Unassembled WGS sequence"/>
</dbReference>
<dbReference type="Pfam" id="PF01095">
    <property type="entry name" value="Pectinesterase"/>
    <property type="match status" value="1"/>
</dbReference>
<dbReference type="EMBL" id="SUKA01000002">
    <property type="protein sequence ID" value="TJY67155.1"/>
    <property type="molecule type" value="Genomic_DNA"/>
</dbReference>
<evidence type="ECO:0000259" key="6">
    <source>
        <dbReference type="Pfam" id="PF01095"/>
    </source>
</evidence>
<evidence type="ECO:0000256" key="1">
    <source>
        <dbReference type="ARBA" id="ARBA00008891"/>
    </source>
</evidence>
<evidence type="ECO:0000256" key="5">
    <source>
        <dbReference type="RuleBase" id="RU000589"/>
    </source>
</evidence>
<dbReference type="InterPro" id="IPR033131">
    <property type="entry name" value="Pectinesterase_Asp_AS"/>
</dbReference>
<protein>
    <recommendedName>
        <fullName evidence="5">Pectinesterase</fullName>
        <ecNumber evidence="5">3.1.1.11</ecNumber>
    </recommendedName>
</protein>
<evidence type="ECO:0000313" key="7">
    <source>
        <dbReference type="EMBL" id="TJY67155.1"/>
    </source>
</evidence>
<name>A0A4U0H5X4_9SPHI</name>
<dbReference type="PANTHER" id="PTHR31321:SF57">
    <property type="entry name" value="PECTINESTERASE 53-RELATED"/>
    <property type="match status" value="1"/>
</dbReference>
<evidence type="ECO:0000256" key="3">
    <source>
        <dbReference type="ARBA" id="ARBA00023085"/>
    </source>
</evidence>
<accession>A0A4U0H5X4</accession>